<keyword evidence="3" id="KW-1185">Reference proteome</keyword>
<evidence type="ECO:0000313" key="3">
    <source>
        <dbReference type="Proteomes" id="UP000578686"/>
    </source>
</evidence>
<evidence type="ECO:0000259" key="1">
    <source>
        <dbReference type="Pfam" id="PF04149"/>
    </source>
</evidence>
<gene>
    <name evidence="2" type="ORF">HCN56_11110</name>
</gene>
<protein>
    <submittedName>
        <fullName evidence="2">DUF397 domain-containing protein</fullName>
    </submittedName>
</protein>
<evidence type="ECO:0000313" key="2">
    <source>
        <dbReference type="EMBL" id="NJQ06112.1"/>
    </source>
</evidence>
<comment type="caution">
    <text evidence="2">The sequence shown here is derived from an EMBL/GenBank/DDBJ whole genome shotgun (WGS) entry which is preliminary data.</text>
</comment>
<dbReference type="EMBL" id="JAAVJD010000066">
    <property type="protein sequence ID" value="NJQ06112.1"/>
    <property type="molecule type" value="Genomic_DNA"/>
</dbReference>
<proteinExistence type="predicted"/>
<accession>A0A7X6D0W3</accession>
<name>A0A7X6D0W3_9ACTN</name>
<dbReference type="AlphaFoldDB" id="A0A7X6D0W3"/>
<organism evidence="2 3">
    <name type="scientific">Streptomyces lonarensis</name>
    <dbReference type="NCBI Taxonomy" id="700599"/>
    <lineage>
        <taxon>Bacteria</taxon>
        <taxon>Bacillati</taxon>
        <taxon>Actinomycetota</taxon>
        <taxon>Actinomycetes</taxon>
        <taxon>Kitasatosporales</taxon>
        <taxon>Streptomycetaceae</taxon>
        <taxon>Streptomyces</taxon>
    </lineage>
</organism>
<feature type="non-terminal residue" evidence="2">
    <location>
        <position position="1"/>
    </location>
</feature>
<dbReference type="Proteomes" id="UP000578686">
    <property type="component" value="Unassembled WGS sequence"/>
</dbReference>
<sequence length="58" mass="5965">ADGGACVEVADGVPTVVPVRDSKAPTRATLLMPSAAWGHFISAVRKNGDTSSSLMLRP</sequence>
<dbReference type="Pfam" id="PF04149">
    <property type="entry name" value="DUF397"/>
    <property type="match status" value="1"/>
</dbReference>
<feature type="domain" description="DUF397" evidence="1">
    <location>
        <begin position="3"/>
        <end position="45"/>
    </location>
</feature>
<reference evidence="2 3" key="1">
    <citation type="submission" date="2020-03" db="EMBL/GenBank/DDBJ databases">
        <title>Draft genome of Streptomyces sp. ventii, isolated from the Axial Seamount in the Pacific Ocean, and resequencing of the two type strains Streptomyces lonarensis strain NCL 716 and Streptomyces bohaiensis strain 11A07.</title>
        <authorList>
            <person name="Loughran R.M."/>
            <person name="Pfannmuller K.M."/>
            <person name="Wasson B.J."/>
            <person name="Deadmond M.C."/>
            <person name="Paddock B.E."/>
            <person name="Koyack M.J."/>
            <person name="Gallegos D.A."/>
            <person name="Mitchell E.A."/>
            <person name="Ushijima B."/>
            <person name="Saw J.H."/>
            <person name="Mcphail K.L."/>
            <person name="Videau P."/>
        </authorList>
    </citation>
    <scope>NUCLEOTIDE SEQUENCE [LARGE SCALE GENOMIC DNA]</scope>
    <source>
        <strain evidence="2 3">NCL716</strain>
    </source>
</reference>
<dbReference type="InterPro" id="IPR007278">
    <property type="entry name" value="DUF397"/>
</dbReference>